<accession>A0AC59YK26</accession>
<proteinExistence type="predicted"/>
<dbReference type="Proteomes" id="UP001162501">
    <property type="component" value="Chromosome 16"/>
</dbReference>
<organism evidence="1 2">
    <name type="scientific">Rangifer tarandus platyrhynchus</name>
    <name type="common">Svalbard reindeer</name>
    <dbReference type="NCBI Taxonomy" id="3082113"/>
    <lineage>
        <taxon>Eukaryota</taxon>
        <taxon>Metazoa</taxon>
        <taxon>Chordata</taxon>
        <taxon>Craniata</taxon>
        <taxon>Vertebrata</taxon>
        <taxon>Euteleostomi</taxon>
        <taxon>Mammalia</taxon>
        <taxon>Eutheria</taxon>
        <taxon>Laurasiatheria</taxon>
        <taxon>Artiodactyla</taxon>
        <taxon>Ruminantia</taxon>
        <taxon>Pecora</taxon>
        <taxon>Cervidae</taxon>
        <taxon>Odocoileinae</taxon>
        <taxon>Rangifer</taxon>
    </lineage>
</organism>
<sequence length="153" mass="16575">MWLEQPADGAVAEESGESSRLGGVFQEAVTLAVGLPDTVQDAQLKLNFRSTTNTDLALRPQLFFYLAHGCDYEDGCSPGGRAPGGSRRSGLRWEGLGRIHAAQAWISDTICPRQRVCNLPDVGDVRAHLIVAHEVLGDDYDGDWREPTAALAQ</sequence>
<reference evidence="1" key="2">
    <citation type="submission" date="2025-03" db="EMBL/GenBank/DDBJ databases">
        <authorList>
            <consortium name="ELIXIR-Norway"/>
            <consortium name="Elixir Norway"/>
        </authorList>
    </citation>
    <scope>NUCLEOTIDE SEQUENCE</scope>
</reference>
<dbReference type="EMBL" id="OX596100">
    <property type="protein sequence ID" value="CAM9754707.1"/>
    <property type="molecule type" value="Genomic_DNA"/>
</dbReference>
<gene>
    <name evidence="1" type="ORF">MRATA1EN22A_LOCUS7002</name>
</gene>
<name>A0AC59YK26_RANTA</name>
<evidence type="ECO:0000313" key="2">
    <source>
        <dbReference type="Proteomes" id="UP001162501"/>
    </source>
</evidence>
<reference evidence="1" key="1">
    <citation type="submission" date="2023-05" db="EMBL/GenBank/DDBJ databases">
        <authorList>
            <consortium name="ELIXIR-Norway"/>
        </authorList>
    </citation>
    <scope>NUCLEOTIDE SEQUENCE</scope>
</reference>
<protein>
    <submittedName>
        <fullName evidence="1">Uncharacterized protein</fullName>
    </submittedName>
</protein>
<evidence type="ECO:0000313" key="1">
    <source>
        <dbReference type="EMBL" id="CAM9754707.1"/>
    </source>
</evidence>